<protein>
    <recommendedName>
        <fullName evidence="1">AbiTii domain-containing protein</fullName>
    </recommendedName>
</protein>
<evidence type="ECO:0000259" key="1">
    <source>
        <dbReference type="Pfam" id="PF18864"/>
    </source>
</evidence>
<accession>A0A2N6CWD4</accession>
<dbReference type="AlphaFoldDB" id="A0A2N6CWD4"/>
<name>A0A2N6CWD4_9GAMM</name>
<dbReference type="Proteomes" id="UP000235015">
    <property type="component" value="Unassembled WGS sequence"/>
</dbReference>
<dbReference type="RefSeq" id="WP_273439283.1">
    <property type="nucleotide sequence ID" value="NZ_PKUN01000014.1"/>
</dbReference>
<comment type="caution">
    <text evidence="2">The sequence shown here is derived from an EMBL/GenBank/DDBJ whole genome shotgun (WGS) entry which is preliminary data.</text>
</comment>
<organism evidence="2 3">
    <name type="scientific">Sedimenticola selenatireducens</name>
    <dbReference type="NCBI Taxonomy" id="191960"/>
    <lineage>
        <taxon>Bacteria</taxon>
        <taxon>Pseudomonadati</taxon>
        <taxon>Pseudomonadota</taxon>
        <taxon>Gammaproteobacteria</taxon>
        <taxon>Chromatiales</taxon>
        <taxon>Sedimenticolaceae</taxon>
        <taxon>Sedimenticola</taxon>
    </lineage>
</organism>
<evidence type="ECO:0000313" key="3">
    <source>
        <dbReference type="Proteomes" id="UP000235015"/>
    </source>
</evidence>
<dbReference type="InterPro" id="IPR041304">
    <property type="entry name" value="AbiTii"/>
</dbReference>
<dbReference type="Pfam" id="PF18864">
    <property type="entry name" value="AbiTii"/>
    <property type="match status" value="1"/>
</dbReference>
<sequence>MDLINTIIEILSSEKPNLTDALIKTKVLLHKLGEKQLIEWVNHELDGYGGVKDLPDYRVVGSIVKANIMNAAYSANEVDVPVYHLEDDIRDSLERSEFRQGISAIEDLANSEGDSVQRPISHALYGLLSVKFASGYKVQSAWCEIPKYTLIQILTQVRSRLLDFLLELSEKIPNTDERATDLKKI</sequence>
<proteinExistence type="predicted"/>
<dbReference type="EMBL" id="PKUN01000014">
    <property type="protein sequence ID" value="PLX61566.1"/>
    <property type="molecule type" value="Genomic_DNA"/>
</dbReference>
<evidence type="ECO:0000313" key="2">
    <source>
        <dbReference type="EMBL" id="PLX61566.1"/>
    </source>
</evidence>
<gene>
    <name evidence="2" type="ORF">C0630_10405</name>
</gene>
<reference evidence="2 3" key="1">
    <citation type="submission" date="2017-11" db="EMBL/GenBank/DDBJ databases">
        <title>Genome-resolved metagenomics identifies genetic mobility, metabolic interactions, and unexpected diversity in perchlorate-reducing communities.</title>
        <authorList>
            <person name="Barnum T.P."/>
            <person name="Figueroa I.A."/>
            <person name="Carlstrom C.I."/>
            <person name="Lucas L.N."/>
            <person name="Engelbrektson A.L."/>
            <person name="Coates J.D."/>
        </authorList>
    </citation>
    <scope>NUCLEOTIDE SEQUENCE [LARGE SCALE GENOMIC DNA]</scope>
    <source>
        <strain evidence="2">BM301</strain>
    </source>
</reference>
<feature type="domain" description="AbiTii" evidence="1">
    <location>
        <begin position="3"/>
        <end position="177"/>
    </location>
</feature>